<organism evidence="1 2">
    <name type="scientific">Auriscalpium vulgare</name>
    <dbReference type="NCBI Taxonomy" id="40419"/>
    <lineage>
        <taxon>Eukaryota</taxon>
        <taxon>Fungi</taxon>
        <taxon>Dikarya</taxon>
        <taxon>Basidiomycota</taxon>
        <taxon>Agaricomycotina</taxon>
        <taxon>Agaricomycetes</taxon>
        <taxon>Russulales</taxon>
        <taxon>Auriscalpiaceae</taxon>
        <taxon>Auriscalpium</taxon>
    </lineage>
</organism>
<dbReference type="EMBL" id="MU275892">
    <property type="protein sequence ID" value="KAI0048121.1"/>
    <property type="molecule type" value="Genomic_DNA"/>
</dbReference>
<reference evidence="1" key="2">
    <citation type="journal article" date="2022" name="New Phytol.">
        <title>Evolutionary transition to the ectomycorrhizal habit in the genomes of a hyperdiverse lineage of mushroom-forming fungi.</title>
        <authorList>
            <person name="Looney B."/>
            <person name="Miyauchi S."/>
            <person name="Morin E."/>
            <person name="Drula E."/>
            <person name="Courty P.E."/>
            <person name="Kohler A."/>
            <person name="Kuo A."/>
            <person name="LaButti K."/>
            <person name="Pangilinan J."/>
            <person name="Lipzen A."/>
            <person name="Riley R."/>
            <person name="Andreopoulos W."/>
            <person name="He G."/>
            <person name="Johnson J."/>
            <person name="Nolan M."/>
            <person name="Tritt A."/>
            <person name="Barry K.W."/>
            <person name="Grigoriev I.V."/>
            <person name="Nagy L.G."/>
            <person name="Hibbett D."/>
            <person name="Henrissat B."/>
            <person name="Matheny P.B."/>
            <person name="Labbe J."/>
            <person name="Martin F.M."/>
        </authorList>
    </citation>
    <scope>NUCLEOTIDE SEQUENCE</scope>
    <source>
        <strain evidence="1">FP105234-sp</strain>
    </source>
</reference>
<keyword evidence="2" id="KW-1185">Reference proteome</keyword>
<evidence type="ECO:0000313" key="2">
    <source>
        <dbReference type="Proteomes" id="UP000814033"/>
    </source>
</evidence>
<protein>
    <submittedName>
        <fullName evidence="1">Uncharacterized protein</fullName>
    </submittedName>
</protein>
<sequence>MSAESNTFYLMLEEQTYIDKTEDFALVLDKIGSGSTPIHLILRPRRTGKSMFLQTLAEFLMKRNPGELLTREKAFKSHKLAITRRSELFTKHFGTHIVLYLDFTTVSGSTLTDLKEKFVLQVLRGVRRMKSSGCFRGIRDSDMCPYDREFMDRILKVSCAGLTSKFDASDILSEVIRIANELCHRSIFLIVDEYDTPVNHAIDHGYYEEASDFFQTAFGDALKNNLALTGAVLAGVMNIAKGGWLSGMNQIREFTMQSRSYATTCMFTDDDVAKLYRQTNQTDEPLPFSLDELAHWYGGYQSVSGIKLYNPWSVQQALTDKRLGSYWEKTGTDRRALKRMQELLDGDVHFRNDFNGLIDVGHITAYLHKEMVLTNPATMTRSELLTYMHYTGYLNAEPAPDKETDALFSHNITGKQDNASEDEILHSPTVTSAVIPPCDSKDREYNSDSGYSDDEDIVGPSDRSESEELDSAELNSEVAPRDEVSAEVARLTIPNQEVRELFHNWLKNNVADKLITAETISESKHLFKTAYSGTLQDFADDFSVWIEERLPPHFFGQHECVYHAYIYGYFRAAAECIDASEWSVKIEKAAGEGRLDMVIQGRSETSHQAVIHEYKRLAPKEKKGGGKKKVVDRYYKTPSIAAKLEKLSREALDQIAERQYRTTSIAKHVTELREVGIAFLKRNTAITSRLLVREPGKEWRVKEVYTVENDRVRRERMYCNV</sequence>
<proteinExistence type="predicted"/>
<evidence type="ECO:0000313" key="1">
    <source>
        <dbReference type="EMBL" id="KAI0048121.1"/>
    </source>
</evidence>
<accession>A0ACB8RWZ2</accession>
<reference evidence="1" key="1">
    <citation type="submission" date="2021-02" db="EMBL/GenBank/DDBJ databases">
        <authorList>
            <consortium name="DOE Joint Genome Institute"/>
            <person name="Ahrendt S."/>
            <person name="Looney B.P."/>
            <person name="Miyauchi S."/>
            <person name="Morin E."/>
            <person name="Drula E."/>
            <person name="Courty P.E."/>
            <person name="Chicoki N."/>
            <person name="Fauchery L."/>
            <person name="Kohler A."/>
            <person name="Kuo A."/>
            <person name="Labutti K."/>
            <person name="Pangilinan J."/>
            <person name="Lipzen A."/>
            <person name="Riley R."/>
            <person name="Andreopoulos W."/>
            <person name="He G."/>
            <person name="Johnson J."/>
            <person name="Barry K.W."/>
            <person name="Grigoriev I.V."/>
            <person name="Nagy L."/>
            <person name="Hibbett D."/>
            <person name="Henrissat B."/>
            <person name="Matheny P.B."/>
            <person name="Labbe J."/>
            <person name="Martin F."/>
        </authorList>
    </citation>
    <scope>NUCLEOTIDE SEQUENCE</scope>
    <source>
        <strain evidence="1">FP105234-sp</strain>
    </source>
</reference>
<comment type="caution">
    <text evidence="1">The sequence shown here is derived from an EMBL/GenBank/DDBJ whole genome shotgun (WGS) entry which is preliminary data.</text>
</comment>
<name>A0ACB8RWZ2_9AGAM</name>
<gene>
    <name evidence="1" type="ORF">FA95DRAFT_1678602</name>
</gene>
<dbReference type="Proteomes" id="UP000814033">
    <property type="component" value="Unassembled WGS sequence"/>
</dbReference>